<accession>A0AC35GEN5</accession>
<protein>
    <submittedName>
        <fullName evidence="2">Uncharacterized protein</fullName>
    </submittedName>
</protein>
<reference evidence="2" key="1">
    <citation type="submission" date="2022-11" db="UniProtKB">
        <authorList>
            <consortium name="WormBaseParasite"/>
        </authorList>
    </citation>
    <scope>IDENTIFICATION</scope>
</reference>
<evidence type="ECO:0000313" key="2">
    <source>
        <dbReference type="WBParaSite" id="PS1159_v2.g4374.t1"/>
    </source>
</evidence>
<dbReference type="Proteomes" id="UP000887580">
    <property type="component" value="Unplaced"/>
</dbReference>
<dbReference type="WBParaSite" id="PS1159_v2.g4374.t1">
    <property type="protein sequence ID" value="PS1159_v2.g4374.t1"/>
    <property type="gene ID" value="PS1159_v2.g4374"/>
</dbReference>
<organism evidence="1 2">
    <name type="scientific">Panagrolaimus sp. PS1159</name>
    <dbReference type="NCBI Taxonomy" id="55785"/>
    <lineage>
        <taxon>Eukaryota</taxon>
        <taxon>Metazoa</taxon>
        <taxon>Ecdysozoa</taxon>
        <taxon>Nematoda</taxon>
        <taxon>Chromadorea</taxon>
        <taxon>Rhabditida</taxon>
        <taxon>Tylenchina</taxon>
        <taxon>Panagrolaimomorpha</taxon>
        <taxon>Panagrolaimoidea</taxon>
        <taxon>Panagrolaimidae</taxon>
        <taxon>Panagrolaimus</taxon>
    </lineage>
</organism>
<sequence length="250" mass="28627">MNPFEFPRQQNENQRNKPEVMQFKTSQRLLGSQPPTTSQQIGNNGEQMPPGAGSAGYCMAPPVSRRLCTNESEDISRRFVELWSHNISLHQNELDVLQLVDLLEDVRKKWQKCEEELKDIKQKYQKQEEELNALRDVGKKLEQCEAELDSYKRRWKPTSAKMLSPPPLPTVAEDVTEIKENQQNSEETEDEATALKIADTPKNHFQMRRSISVPFVNESHDSSSSDDKSQNIPSSSKQTSPFSSTTDNKF</sequence>
<proteinExistence type="predicted"/>
<evidence type="ECO:0000313" key="1">
    <source>
        <dbReference type="Proteomes" id="UP000887580"/>
    </source>
</evidence>
<name>A0AC35GEN5_9BILA</name>